<dbReference type="Proteomes" id="UP000308197">
    <property type="component" value="Unassembled WGS sequence"/>
</dbReference>
<accession>A0A5C3NR19</accession>
<dbReference type="InParanoid" id="A0A5C3NR19"/>
<sequence>MPVKAILRTTVRLEAVLSRTTAFAGGGEEGALAAVVEGALAAAAAEGVLAAAVEGALAAAAAAEGVLAAAVVEGALAAAAVLSSTSNCSALGSQYSIVLYEAYKDWCAQTSAVSMMSFATTFETSSEGMVGGNG</sequence>
<organism evidence="1 2">
    <name type="scientific">Polyporus arcularius HHB13444</name>
    <dbReference type="NCBI Taxonomy" id="1314778"/>
    <lineage>
        <taxon>Eukaryota</taxon>
        <taxon>Fungi</taxon>
        <taxon>Dikarya</taxon>
        <taxon>Basidiomycota</taxon>
        <taxon>Agaricomycotina</taxon>
        <taxon>Agaricomycetes</taxon>
        <taxon>Polyporales</taxon>
        <taxon>Polyporaceae</taxon>
        <taxon>Polyporus</taxon>
    </lineage>
</organism>
<evidence type="ECO:0000313" key="1">
    <source>
        <dbReference type="EMBL" id="TFK78390.1"/>
    </source>
</evidence>
<dbReference type="AlphaFoldDB" id="A0A5C3NR19"/>
<keyword evidence="2" id="KW-1185">Reference proteome</keyword>
<name>A0A5C3NR19_9APHY</name>
<reference evidence="1 2" key="1">
    <citation type="journal article" date="2019" name="Nat. Ecol. Evol.">
        <title>Megaphylogeny resolves global patterns of mushroom evolution.</title>
        <authorList>
            <person name="Varga T."/>
            <person name="Krizsan K."/>
            <person name="Foldi C."/>
            <person name="Dima B."/>
            <person name="Sanchez-Garcia M."/>
            <person name="Sanchez-Ramirez S."/>
            <person name="Szollosi G.J."/>
            <person name="Szarkandi J.G."/>
            <person name="Papp V."/>
            <person name="Albert L."/>
            <person name="Andreopoulos W."/>
            <person name="Angelini C."/>
            <person name="Antonin V."/>
            <person name="Barry K.W."/>
            <person name="Bougher N.L."/>
            <person name="Buchanan P."/>
            <person name="Buyck B."/>
            <person name="Bense V."/>
            <person name="Catcheside P."/>
            <person name="Chovatia M."/>
            <person name="Cooper J."/>
            <person name="Damon W."/>
            <person name="Desjardin D."/>
            <person name="Finy P."/>
            <person name="Geml J."/>
            <person name="Haridas S."/>
            <person name="Hughes K."/>
            <person name="Justo A."/>
            <person name="Karasinski D."/>
            <person name="Kautmanova I."/>
            <person name="Kiss B."/>
            <person name="Kocsube S."/>
            <person name="Kotiranta H."/>
            <person name="LaButti K.M."/>
            <person name="Lechner B.E."/>
            <person name="Liimatainen K."/>
            <person name="Lipzen A."/>
            <person name="Lukacs Z."/>
            <person name="Mihaltcheva S."/>
            <person name="Morgado L.N."/>
            <person name="Niskanen T."/>
            <person name="Noordeloos M.E."/>
            <person name="Ohm R.A."/>
            <person name="Ortiz-Santana B."/>
            <person name="Ovrebo C."/>
            <person name="Racz N."/>
            <person name="Riley R."/>
            <person name="Savchenko A."/>
            <person name="Shiryaev A."/>
            <person name="Soop K."/>
            <person name="Spirin V."/>
            <person name="Szebenyi C."/>
            <person name="Tomsovsky M."/>
            <person name="Tulloss R.E."/>
            <person name="Uehling J."/>
            <person name="Grigoriev I.V."/>
            <person name="Vagvolgyi C."/>
            <person name="Papp T."/>
            <person name="Martin F.M."/>
            <person name="Miettinen O."/>
            <person name="Hibbett D.S."/>
            <person name="Nagy L.G."/>
        </authorList>
    </citation>
    <scope>NUCLEOTIDE SEQUENCE [LARGE SCALE GENOMIC DNA]</scope>
    <source>
        <strain evidence="1 2">HHB13444</strain>
    </source>
</reference>
<protein>
    <submittedName>
        <fullName evidence="1">Uncharacterized protein</fullName>
    </submittedName>
</protein>
<proteinExistence type="predicted"/>
<evidence type="ECO:0000313" key="2">
    <source>
        <dbReference type="Proteomes" id="UP000308197"/>
    </source>
</evidence>
<gene>
    <name evidence="1" type="ORF">K466DRAFT_570865</name>
</gene>
<dbReference type="EMBL" id="ML212570">
    <property type="protein sequence ID" value="TFK78390.1"/>
    <property type="molecule type" value="Genomic_DNA"/>
</dbReference>
<feature type="non-terminal residue" evidence="1">
    <location>
        <position position="134"/>
    </location>
</feature>